<keyword evidence="8 9" id="KW-0472">Membrane</keyword>
<feature type="transmembrane region" description="Helical" evidence="9">
    <location>
        <begin position="97"/>
        <end position="119"/>
    </location>
</feature>
<feature type="transmembrane region" description="Helical" evidence="9">
    <location>
        <begin position="220"/>
        <end position="248"/>
    </location>
</feature>
<evidence type="ECO:0000313" key="12">
    <source>
        <dbReference type="EMBL" id="TQL49856.1"/>
    </source>
</evidence>
<evidence type="ECO:0000256" key="6">
    <source>
        <dbReference type="ARBA" id="ARBA00022692"/>
    </source>
</evidence>
<dbReference type="InterPro" id="IPR035906">
    <property type="entry name" value="MetI-like_sf"/>
</dbReference>
<keyword evidence="3 9" id="KW-0813">Transport</keyword>
<dbReference type="Gene3D" id="1.10.3720.10">
    <property type="entry name" value="MetI-like"/>
    <property type="match status" value="1"/>
</dbReference>
<dbReference type="Proteomes" id="UP000319516">
    <property type="component" value="Unassembled WGS sequence"/>
</dbReference>
<evidence type="ECO:0000256" key="2">
    <source>
        <dbReference type="ARBA" id="ARBA00009047"/>
    </source>
</evidence>
<evidence type="ECO:0000256" key="1">
    <source>
        <dbReference type="ARBA" id="ARBA00004651"/>
    </source>
</evidence>
<sequence length="306" mass="33104">MSTTPTDLTALEAATGDDPGQRAATGNRWGGVWWRHALALLALAFALFPILFIVSSAFNNAGTLSTSGLMPTVIGLDNFHDLFNDPARPYWNWYRNSVVICVVATLCTLFLGASAAYAFSRLRWQGRRAGLLFILLMQMFPAVLAFGALYITFANIGQVLPALGLNTLLGLILVYLGGAMGSNIWLLKGYFDTVPKELDEAAYIDGASHARIFFTVTLRLVTPILATVAMLAFVGLWGEFLLASIFLTDVDQQTLAVGLWQTRNADQNAYFGQFVAGAVLASIPVVLVYLGLQRQLIGGLTQGSVK</sequence>
<feature type="region of interest" description="Disordered" evidence="10">
    <location>
        <begin position="1"/>
        <end position="22"/>
    </location>
</feature>
<dbReference type="OrthoDB" id="3817793at2"/>
<evidence type="ECO:0000259" key="11">
    <source>
        <dbReference type="PROSITE" id="PS50928"/>
    </source>
</evidence>
<keyword evidence="4" id="KW-1003">Cell membrane</keyword>
<dbReference type="PANTHER" id="PTHR32243">
    <property type="entry name" value="MALTOSE TRANSPORT SYSTEM PERMEASE-RELATED"/>
    <property type="match status" value="1"/>
</dbReference>
<comment type="similarity">
    <text evidence="2">Belongs to the binding-protein-dependent transport system permease family. MalFG subfamily.</text>
</comment>
<keyword evidence="5" id="KW-0762">Sugar transport</keyword>
<dbReference type="PROSITE" id="PS50928">
    <property type="entry name" value="ABC_TM1"/>
    <property type="match status" value="1"/>
</dbReference>
<feature type="transmembrane region" description="Helical" evidence="9">
    <location>
        <begin position="159"/>
        <end position="178"/>
    </location>
</feature>
<dbReference type="RefSeq" id="WP_141784066.1">
    <property type="nucleotide sequence ID" value="NZ_BAAAIK010000004.1"/>
</dbReference>
<feature type="transmembrane region" description="Helical" evidence="9">
    <location>
        <begin position="268"/>
        <end position="292"/>
    </location>
</feature>
<feature type="transmembrane region" description="Helical" evidence="9">
    <location>
        <begin position="37"/>
        <end position="58"/>
    </location>
</feature>
<evidence type="ECO:0000256" key="3">
    <source>
        <dbReference type="ARBA" id="ARBA00022448"/>
    </source>
</evidence>
<dbReference type="GO" id="GO:0005886">
    <property type="term" value="C:plasma membrane"/>
    <property type="evidence" value="ECO:0007669"/>
    <property type="project" value="UniProtKB-SubCell"/>
</dbReference>
<keyword evidence="7 9" id="KW-1133">Transmembrane helix</keyword>
<reference evidence="12 13" key="1">
    <citation type="submission" date="2019-06" db="EMBL/GenBank/DDBJ databases">
        <title>Sequencing the genomes of 1000 actinobacteria strains.</title>
        <authorList>
            <person name="Klenk H.-P."/>
        </authorList>
    </citation>
    <scope>NUCLEOTIDE SEQUENCE [LARGE SCALE GENOMIC DNA]</scope>
    <source>
        <strain evidence="12 13">DSM 12335</strain>
    </source>
</reference>
<dbReference type="InterPro" id="IPR050901">
    <property type="entry name" value="BP-dep_ABC_trans_perm"/>
</dbReference>
<dbReference type="InterPro" id="IPR000515">
    <property type="entry name" value="MetI-like"/>
</dbReference>
<dbReference type="AlphaFoldDB" id="A0A542YP29"/>
<gene>
    <name evidence="12" type="ORF">FB467_0951</name>
</gene>
<evidence type="ECO:0000256" key="10">
    <source>
        <dbReference type="SAM" id="MobiDB-lite"/>
    </source>
</evidence>
<dbReference type="GO" id="GO:0042956">
    <property type="term" value="P:maltodextrin transmembrane transport"/>
    <property type="evidence" value="ECO:0007669"/>
    <property type="project" value="TreeGrafter"/>
</dbReference>
<keyword evidence="13" id="KW-1185">Reference proteome</keyword>
<dbReference type="Pfam" id="PF00528">
    <property type="entry name" value="BPD_transp_1"/>
    <property type="match status" value="1"/>
</dbReference>
<dbReference type="SUPFAM" id="SSF161098">
    <property type="entry name" value="MetI-like"/>
    <property type="match status" value="1"/>
</dbReference>
<comment type="subcellular location">
    <subcellularLocation>
        <location evidence="1 9">Cell membrane</location>
        <topology evidence="1 9">Multi-pass membrane protein</topology>
    </subcellularLocation>
</comment>
<comment type="caution">
    <text evidence="12">The sequence shown here is derived from an EMBL/GenBank/DDBJ whole genome shotgun (WGS) entry which is preliminary data.</text>
</comment>
<feature type="transmembrane region" description="Helical" evidence="9">
    <location>
        <begin position="131"/>
        <end position="153"/>
    </location>
</feature>
<evidence type="ECO:0000256" key="8">
    <source>
        <dbReference type="ARBA" id="ARBA00023136"/>
    </source>
</evidence>
<evidence type="ECO:0000256" key="7">
    <source>
        <dbReference type="ARBA" id="ARBA00022989"/>
    </source>
</evidence>
<accession>A0A542YP29</accession>
<evidence type="ECO:0000256" key="9">
    <source>
        <dbReference type="RuleBase" id="RU363032"/>
    </source>
</evidence>
<dbReference type="EMBL" id="VFOP01000001">
    <property type="protein sequence ID" value="TQL49856.1"/>
    <property type="molecule type" value="Genomic_DNA"/>
</dbReference>
<keyword evidence="6 9" id="KW-0812">Transmembrane</keyword>
<dbReference type="PANTHER" id="PTHR32243:SF50">
    <property type="entry name" value="MALTOSE_MALTODEXTRIN TRANSPORT SYSTEM PERMEASE PROTEIN MALG"/>
    <property type="match status" value="1"/>
</dbReference>
<dbReference type="GO" id="GO:0015423">
    <property type="term" value="F:ABC-type maltose transporter activity"/>
    <property type="evidence" value="ECO:0007669"/>
    <property type="project" value="TreeGrafter"/>
</dbReference>
<organism evidence="12 13">
    <name type="scientific">Ornithinicoccus hortensis</name>
    <dbReference type="NCBI Taxonomy" id="82346"/>
    <lineage>
        <taxon>Bacteria</taxon>
        <taxon>Bacillati</taxon>
        <taxon>Actinomycetota</taxon>
        <taxon>Actinomycetes</taxon>
        <taxon>Micrococcales</taxon>
        <taxon>Intrasporangiaceae</taxon>
        <taxon>Ornithinicoccus</taxon>
    </lineage>
</organism>
<feature type="domain" description="ABC transmembrane type-1" evidence="11">
    <location>
        <begin position="94"/>
        <end position="292"/>
    </location>
</feature>
<evidence type="ECO:0000256" key="5">
    <source>
        <dbReference type="ARBA" id="ARBA00022597"/>
    </source>
</evidence>
<evidence type="ECO:0000256" key="4">
    <source>
        <dbReference type="ARBA" id="ARBA00022475"/>
    </source>
</evidence>
<dbReference type="CDD" id="cd06261">
    <property type="entry name" value="TM_PBP2"/>
    <property type="match status" value="1"/>
</dbReference>
<name>A0A542YP29_9MICO</name>
<evidence type="ECO:0000313" key="13">
    <source>
        <dbReference type="Proteomes" id="UP000319516"/>
    </source>
</evidence>
<proteinExistence type="inferred from homology"/>
<protein>
    <submittedName>
        <fullName evidence="12">Carbohydrate ABC transporter membrane protein 2 (CUT1 family)</fullName>
    </submittedName>
</protein>